<name>A0AAN7BY90_9PEZI</name>
<dbReference type="Pfam" id="PF11374">
    <property type="entry name" value="DUF3176"/>
    <property type="match status" value="1"/>
</dbReference>
<evidence type="ECO:0000313" key="2">
    <source>
        <dbReference type="EMBL" id="KAK4231687.1"/>
    </source>
</evidence>
<feature type="transmembrane region" description="Helical" evidence="1">
    <location>
        <begin position="50"/>
        <end position="69"/>
    </location>
</feature>
<organism evidence="2 3">
    <name type="scientific">Podospora fimiseda</name>
    <dbReference type="NCBI Taxonomy" id="252190"/>
    <lineage>
        <taxon>Eukaryota</taxon>
        <taxon>Fungi</taxon>
        <taxon>Dikarya</taxon>
        <taxon>Ascomycota</taxon>
        <taxon>Pezizomycotina</taxon>
        <taxon>Sordariomycetes</taxon>
        <taxon>Sordariomycetidae</taxon>
        <taxon>Sordariales</taxon>
        <taxon>Podosporaceae</taxon>
        <taxon>Podospora</taxon>
    </lineage>
</organism>
<keyword evidence="1" id="KW-0812">Transmembrane</keyword>
<dbReference type="Proteomes" id="UP001301958">
    <property type="component" value="Unassembled WGS sequence"/>
</dbReference>
<keyword evidence="1" id="KW-1133">Transmembrane helix</keyword>
<keyword evidence="3" id="KW-1185">Reference proteome</keyword>
<accession>A0AAN7BY90</accession>
<dbReference type="PANTHER" id="PTHR35394:SF5">
    <property type="entry name" value="DUF3176 DOMAIN-CONTAINING PROTEIN"/>
    <property type="match status" value="1"/>
</dbReference>
<dbReference type="InterPro" id="IPR021514">
    <property type="entry name" value="DUF3176"/>
</dbReference>
<feature type="transmembrane region" description="Helical" evidence="1">
    <location>
        <begin position="89"/>
        <end position="106"/>
    </location>
</feature>
<reference evidence="2" key="1">
    <citation type="journal article" date="2023" name="Mol. Phylogenet. Evol.">
        <title>Genome-scale phylogeny and comparative genomics of the fungal order Sordariales.</title>
        <authorList>
            <person name="Hensen N."/>
            <person name="Bonometti L."/>
            <person name="Westerberg I."/>
            <person name="Brannstrom I.O."/>
            <person name="Guillou S."/>
            <person name="Cros-Aarteil S."/>
            <person name="Calhoun S."/>
            <person name="Haridas S."/>
            <person name="Kuo A."/>
            <person name="Mondo S."/>
            <person name="Pangilinan J."/>
            <person name="Riley R."/>
            <person name="LaButti K."/>
            <person name="Andreopoulos B."/>
            <person name="Lipzen A."/>
            <person name="Chen C."/>
            <person name="Yan M."/>
            <person name="Daum C."/>
            <person name="Ng V."/>
            <person name="Clum A."/>
            <person name="Steindorff A."/>
            <person name="Ohm R.A."/>
            <person name="Martin F."/>
            <person name="Silar P."/>
            <person name="Natvig D.O."/>
            <person name="Lalanne C."/>
            <person name="Gautier V."/>
            <person name="Ament-Velasquez S.L."/>
            <person name="Kruys A."/>
            <person name="Hutchinson M.I."/>
            <person name="Powell A.J."/>
            <person name="Barry K."/>
            <person name="Miller A.N."/>
            <person name="Grigoriev I.V."/>
            <person name="Debuchy R."/>
            <person name="Gladieux P."/>
            <person name="Hiltunen Thoren M."/>
            <person name="Johannesson H."/>
        </authorList>
    </citation>
    <scope>NUCLEOTIDE SEQUENCE</scope>
    <source>
        <strain evidence="2">CBS 990.96</strain>
    </source>
</reference>
<keyword evidence="1" id="KW-0472">Membrane</keyword>
<comment type="caution">
    <text evidence="2">The sequence shown here is derived from an EMBL/GenBank/DDBJ whole genome shotgun (WGS) entry which is preliminary data.</text>
</comment>
<gene>
    <name evidence="2" type="ORF">QBC38DRAFT_465306</name>
</gene>
<evidence type="ECO:0000256" key="1">
    <source>
        <dbReference type="SAM" id="Phobius"/>
    </source>
</evidence>
<dbReference type="EMBL" id="MU865291">
    <property type="protein sequence ID" value="KAK4231687.1"/>
    <property type="molecule type" value="Genomic_DNA"/>
</dbReference>
<sequence length="735" mass="82181">MQFRRRDNEVELTAYPQLSKYSSTTKITSSVSTSGHPHHKSRPRWTYWKWEIVTVWIAIAVIIAIFVILDKFDGRSTSEWVWKINLNTLTAILATILRAALMYPVAQIISQEKWLWFASSPKRLSDLDTFEDGSRGPWGALLLFPLIVRHRPLTIMAIFVLVLSLGIGSFVQQATRTSDCPKEINTDDVYIPVIQNLTSASEATGVNERGSPTTLESSLFDKRLRFQNTVSFFTPNGDDSVVLASCSAPECHFPEWGFLEKDRPGWVLTEEAKHNQVTHASMGLCSSCVDVSSLATPKLTTGQNGSSTAHIFLPRVFTLDGKSNFTSRGLQINTIDRRNSNPLDFTLLDVEHLNFMYRPAGQTLDLKWLMDGLDQELGQTGIGELITNASIGFIKIMSMSSAPCSLDPQKGQSKCLPDEIKKYLGNLATKAPADTGFTASTCVLYPCLRSYRGVVKNGRLHQTLLGVGVAERRRFSFNEPRDATFGILHSPCRIGEQNYGTENITSAAGERPDYAMTLLKSGTVLSDYPKECVYTMTNLFEQITNDDNFHRMNGTCDLRSNFSDIRCRNGDQENAPLITLLGSNLNATHDSIATHMSSYTLSVSNKLRREKLLQSKARGIAQGADNCFVFEWYWLTFPAALILLTVILLLIVILAFNSGDDVPVWKDSLLPLMLHGDRFDGLNTQMQPEMGHTAGVLLNINELEQKANTLHVKLNRRRNVAEREYSDSLRLLVNN</sequence>
<feature type="transmembrane region" description="Helical" evidence="1">
    <location>
        <begin position="632"/>
        <end position="656"/>
    </location>
</feature>
<feature type="transmembrane region" description="Helical" evidence="1">
    <location>
        <begin position="153"/>
        <end position="171"/>
    </location>
</feature>
<dbReference type="AlphaFoldDB" id="A0AAN7BY90"/>
<evidence type="ECO:0000313" key="3">
    <source>
        <dbReference type="Proteomes" id="UP001301958"/>
    </source>
</evidence>
<reference evidence="2" key="2">
    <citation type="submission" date="2023-05" db="EMBL/GenBank/DDBJ databases">
        <authorList>
            <consortium name="Lawrence Berkeley National Laboratory"/>
            <person name="Steindorff A."/>
            <person name="Hensen N."/>
            <person name="Bonometti L."/>
            <person name="Westerberg I."/>
            <person name="Brannstrom I.O."/>
            <person name="Guillou S."/>
            <person name="Cros-Aarteil S."/>
            <person name="Calhoun S."/>
            <person name="Haridas S."/>
            <person name="Kuo A."/>
            <person name="Mondo S."/>
            <person name="Pangilinan J."/>
            <person name="Riley R."/>
            <person name="Labutti K."/>
            <person name="Andreopoulos B."/>
            <person name="Lipzen A."/>
            <person name="Chen C."/>
            <person name="Yanf M."/>
            <person name="Daum C."/>
            <person name="Ng V."/>
            <person name="Clum A."/>
            <person name="Ohm R."/>
            <person name="Martin F."/>
            <person name="Silar P."/>
            <person name="Natvig D."/>
            <person name="Lalanne C."/>
            <person name="Gautier V."/>
            <person name="Ament-Velasquez S.L."/>
            <person name="Kruys A."/>
            <person name="Hutchinson M.I."/>
            <person name="Powell A.J."/>
            <person name="Barry K."/>
            <person name="Miller A.N."/>
            <person name="Grigoriev I.V."/>
            <person name="Debuchy R."/>
            <person name="Gladieux P."/>
            <person name="Thoren M.H."/>
            <person name="Johannesson H."/>
        </authorList>
    </citation>
    <scope>NUCLEOTIDE SEQUENCE</scope>
    <source>
        <strain evidence="2">CBS 990.96</strain>
    </source>
</reference>
<protein>
    <submittedName>
        <fullName evidence="2">Uncharacterized protein</fullName>
    </submittedName>
</protein>
<dbReference type="PANTHER" id="PTHR35394">
    <property type="entry name" value="DUF3176 DOMAIN-CONTAINING PROTEIN"/>
    <property type="match status" value="1"/>
</dbReference>
<proteinExistence type="predicted"/>